<reference evidence="8 9" key="1">
    <citation type="submission" date="2018-05" db="EMBL/GenBank/DDBJ databases">
        <title>Acuticoccus sediminis sp. nov., isolated from deep-sea sediment of Indian Ocean.</title>
        <authorList>
            <person name="Liu X."/>
            <person name="Lai Q."/>
            <person name="Du Y."/>
            <person name="Sun F."/>
            <person name="Zhang X."/>
            <person name="Wang S."/>
            <person name="Shao Z."/>
        </authorList>
    </citation>
    <scope>NUCLEOTIDE SEQUENCE [LARGE SCALE GENOMIC DNA]</scope>
    <source>
        <strain evidence="8 9">PTG4-2</strain>
    </source>
</reference>
<dbReference type="Proteomes" id="UP000249590">
    <property type="component" value="Unassembled WGS sequence"/>
</dbReference>
<dbReference type="GO" id="GO:0046914">
    <property type="term" value="F:transition metal ion binding"/>
    <property type="evidence" value="ECO:0007669"/>
    <property type="project" value="InterPro"/>
</dbReference>
<dbReference type="Gene3D" id="1.10.472.20">
    <property type="entry name" value="Nitrile hydratase, beta subunit"/>
    <property type="match status" value="1"/>
</dbReference>
<dbReference type="EMBL" id="QHHQ01000001">
    <property type="protein sequence ID" value="RAI03640.1"/>
    <property type="molecule type" value="Genomic_DNA"/>
</dbReference>
<dbReference type="PIRSF" id="PIRSF001427">
    <property type="entry name" value="NHase_beta"/>
    <property type="match status" value="1"/>
</dbReference>
<evidence type="ECO:0000259" key="7">
    <source>
        <dbReference type="Pfam" id="PF21006"/>
    </source>
</evidence>
<dbReference type="InterPro" id="IPR008990">
    <property type="entry name" value="Elect_transpt_acc-like_dom_sf"/>
</dbReference>
<evidence type="ECO:0000259" key="6">
    <source>
        <dbReference type="Pfam" id="PF02211"/>
    </source>
</evidence>
<feature type="domain" description="Nitrile hydratase beta subunit" evidence="6">
    <location>
        <begin position="109"/>
        <end position="201"/>
    </location>
</feature>
<accession>A0A8B2NY59</accession>
<sequence>MNGPQDLGGAHGFGPVVPEANEPVFHAQWEREVFGLTLAMGATGRWTLDHSRYLRETLPHVTYYTAGYYGIWLGALERLVAEIDLDQPSRVLTRENVRPAMARGGPTDRPGPAPAYAVGDRVRVRPMHPATHTRAPAYVRGHTGTVVTVHGSFVFPDTNAHGEGENPAPLYTVMFPASELWGPDTTASDVCADLWEPYLEPAA</sequence>
<comment type="catalytic activity">
    <reaction evidence="4 5">
        <text>an aliphatic primary amide = an aliphatic nitrile + H2O</text>
        <dbReference type="Rhea" id="RHEA:12673"/>
        <dbReference type="ChEBI" id="CHEBI:15377"/>
        <dbReference type="ChEBI" id="CHEBI:65285"/>
        <dbReference type="ChEBI" id="CHEBI:80291"/>
        <dbReference type="EC" id="4.2.1.84"/>
    </reaction>
</comment>
<evidence type="ECO:0000256" key="2">
    <source>
        <dbReference type="ARBA" id="ARBA00009098"/>
    </source>
</evidence>
<dbReference type="OrthoDB" id="3478924at2"/>
<organism evidence="8 9">
    <name type="scientific">Acuticoccus sediminis</name>
    <dbReference type="NCBI Taxonomy" id="2184697"/>
    <lineage>
        <taxon>Bacteria</taxon>
        <taxon>Pseudomonadati</taxon>
        <taxon>Pseudomonadota</taxon>
        <taxon>Alphaproteobacteria</taxon>
        <taxon>Hyphomicrobiales</taxon>
        <taxon>Amorphaceae</taxon>
        <taxon>Acuticoccus</taxon>
    </lineage>
</organism>
<dbReference type="InterPro" id="IPR049054">
    <property type="entry name" value="CN_hydtase_beta-like_N"/>
</dbReference>
<keyword evidence="9" id="KW-1185">Reference proteome</keyword>
<dbReference type="InterPro" id="IPR003168">
    <property type="entry name" value="Nitrile_hydratase_bsu"/>
</dbReference>
<evidence type="ECO:0000256" key="4">
    <source>
        <dbReference type="ARBA" id="ARBA00044877"/>
    </source>
</evidence>
<protein>
    <recommendedName>
        <fullName evidence="5">Nitrile hydratase subunit beta</fullName>
        <shortName evidence="5">NHase</shortName>
        <ecNumber evidence="5">4.2.1.84</ecNumber>
    </recommendedName>
</protein>
<proteinExistence type="inferred from homology"/>
<evidence type="ECO:0000256" key="1">
    <source>
        <dbReference type="ARBA" id="ARBA00004042"/>
    </source>
</evidence>
<comment type="caution">
    <text evidence="8">The sequence shown here is derived from an EMBL/GenBank/DDBJ whole genome shotgun (WGS) entry which is preliminary data.</text>
</comment>
<comment type="similarity">
    <text evidence="2 5">Belongs to the nitrile hydratase subunit beta family.</text>
</comment>
<dbReference type="GO" id="GO:0018822">
    <property type="term" value="F:nitrile hydratase activity"/>
    <property type="evidence" value="ECO:0007669"/>
    <property type="project" value="UniProtKB-EC"/>
</dbReference>
<dbReference type="RefSeq" id="WP_111342517.1">
    <property type="nucleotide sequence ID" value="NZ_JAIWKD010000001.1"/>
</dbReference>
<gene>
    <name evidence="8" type="ORF">DLJ53_03910</name>
</gene>
<name>A0A8B2NY59_9HYPH</name>
<dbReference type="Gene3D" id="2.30.30.50">
    <property type="match status" value="1"/>
</dbReference>
<dbReference type="InterPro" id="IPR024690">
    <property type="entry name" value="CN_hydtase_beta_dom_C"/>
</dbReference>
<dbReference type="EC" id="4.2.1.84" evidence="5"/>
<feature type="domain" description="Nitrile hydratase beta subunit-like N-terminal" evidence="7">
    <location>
        <begin position="1"/>
        <end position="83"/>
    </location>
</feature>
<evidence type="ECO:0000256" key="3">
    <source>
        <dbReference type="ARBA" id="ARBA00023239"/>
    </source>
</evidence>
<comment type="function">
    <text evidence="1 5">NHase catalyzes the hydration of various nitrile compounds to the corresponding amides.</text>
</comment>
<keyword evidence="3 5" id="KW-0456">Lyase</keyword>
<evidence type="ECO:0000256" key="5">
    <source>
        <dbReference type="PIRNR" id="PIRNR001427"/>
    </source>
</evidence>
<evidence type="ECO:0000313" key="8">
    <source>
        <dbReference type="EMBL" id="RAI03640.1"/>
    </source>
</evidence>
<evidence type="ECO:0000313" key="9">
    <source>
        <dbReference type="Proteomes" id="UP000249590"/>
    </source>
</evidence>
<dbReference type="SUPFAM" id="SSF50090">
    <property type="entry name" value="Electron transport accessory proteins"/>
    <property type="match status" value="1"/>
</dbReference>
<dbReference type="Pfam" id="PF21006">
    <property type="entry name" value="NHase_beta_N"/>
    <property type="match status" value="1"/>
</dbReference>
<dbReference type="InterPro" id="IPR042262">
    <property type="entry name" value="CN_hydtase_beta_C"/>
</dbReference>
<dbReference type="Pfam" id="PF02211">
    <property type="entry name" value="NHase_beta_C"/>
    <property type="match status" value="1"/>
</dbReference>
<dbReference type="AlphaFoldDB" id="A0A8B2NY59"/>